<dbReference type="AlphaFoldDB" id="A0A167QFH8"/>
<dbReference type="OrthoDB" id="2281203at2759"/>
<keyword evidence="1" id="KW-0812">Transmembrane</keyword>
<dbReference type="GeneID" id="29001274"/>
<keyword evidence="1" id="KW-1133">Transmembrane helix</keyword>
<dbReference type="RefSeq" id="XP_018297660.1">
    <property type="nucleotide sequence ID" value="XM_018440368.1"/>
</dbReference>
<dbReference type="InParanoid" id="A0A167QFH8"/>
<evidence type="ECO:0000313" key="2">
    <source>
        <dbReference type="EMBL" id="OAD79620.1"/>
    </source>
</evidence>
<name>A0A167QFH8_PHYB8</name>
<dbReference type="Proteomes" id="UP000077315">
    <property type="component" value="Unassembled WGS sequence"/>
</dbReference>
<evidence type="ECO:0000313" key="3">
    <source>
        <dbReference type="Proteomes" id="UP000077315"/>
    </source>
</evidence>
<keyword evidence="3" id="KW-1185">Reference proteome</keyword>
<organism evidence="2 3">
    <name type="scientific">Phycomyces blakesleeanus (strain ATCC 8743b / DSM 1359 / FGSC 10004 / NBRC 33097 / NRRL 1555)</name>
    <dbReference type="NCBI Taxonomy" id="763407"/>
    <lineage>
        <taxon>Eukaryota</taxon>
        <taxon>Fungi</taxon>
        <taxon>Fungi incertae sedis</taxon>
        <taxon>Mucoromycota</taxon>
        <taxon>Mucoromycotina</taxon>
        <taxon>Mucoromycetes</taxon>
        <taxon>Mucorales</taxon>
        <taxon>Phycomycetaceae</taxon>
        <taxon>Phycomyces</taxon>
    </lineage>
</organism>
<protein>
    <submittedName>
        <fullName evidence="2">Uncharacterized protein</fullName>
    </submittedName>
</protein>
<reference evidence="3" key="1">
    <citation type="submission" date="2015-06" db="EMBL/GenBank/DDBJ databases">
        <title>Expansion of signal transduction pathways in fungi by whole-genome duplication.</title>
        <authorList>
            <consortium name="DOE Joint Genome Institute"/>
            <person name="Corrochano L.M."/>
            <person name="Kuo A."/>
            <person name="Marcet-Houben M."/>
            <person name="Polaino S."/>
            <person name="Salamov A."/>
            <person name="Villalobos J.M."/>
            <person name="Alvarez M.I."/>
            <person name="Avalos J."/>
            <person name="Benito E.P."/>
            <person name="Benoit I."/>
            <person name="Burger G."/>
            <person name="Camino L.P."/>
            <person name="Canovas D."/>
            <person name="Cerda-Olmedo E."/>
            <person name="Cheng J.-F."/>
            <person name="Dominguez A."/>
            <person name="Elias M."/>
            <person name="Eslava A.P."/>
            <person name="Glaser F."/>
            <person name="Grimwood J."/>
            <person name="Gutierrez G."/>
            <person name="Heitman J."/>
            <person name="Henrissat B."/>
            <person name="Iturriaga E.A."/>
            <person name="Lang B.F."/>
            <person name="Lavin J.L."/>
            <person name="Lee S."/>
            <person name="Li W."/>
            <person name="Lindquist E."/>
            <person name="Lopez-Garcia S."/>
            <person name="Luque E.M."/>
            <person name="Marcos A.T."/>
            <person name="Martin J."/>
            <person name="McCluskey K."/>
            <person name="Medina H.R."/>
            <person name="Miralles-Duran A."/>
            <person name="Miyazaki A."/>
            <person name="Munoz-Torres E."/>
            <person name="Oguiza J.A."/>
            <person name="Ohm R."/>
            <person name="Olmedo M."/>
            <person name="Orejas M."/>
            <person name="Ortiz-Castellanos L."/>
            <person name="Pisabarro A.G."/>
            <person name="Rodriguez-Romero J."/>
            <person name="Ruiz-Herrera J."/>
            <person name="Ruiz-Vazquez R."/>
            <person name="Sanz C."/>
            <person name="Schackwitz W."/>
            <person name="Schmutz J."/>
            <person name="Shahriari M."/>
            <person name="Shelest E."/>
            <person name="Silva-Franco F."/>
            <person name="Soanes D."/>
            <person name="Syed K."/>
            <person name="Tagua V.G."/>
            <person name="Talbot N.J."/>
            <person name="Thon M."/>
            <person name="De vries R.P."/>
            <person name="Wiebenga A."/>
            <person name="Yadav J.S."/>
            <person name="Braun E.L."/>
            <person name="Baker S."/>
            <person name="Garre V."/>
            <person name="Horwitz B."/>
            <person name="Torres-Martinez S."/>
            <person name="Idnurm A."/>
            <person name="Herrera-Estrella A."/>
            <person name="Gabaldon T."/>
            <person name="Grigoriev I.V."/>
        </authorList>
    </citation>
    <scope>NUCLEOTIDE SEQUENCE [LARGE SCALE GENOMIC DNA]</scope>
    <source>
        <strain evidence="3">NRRL 1555(-)</strain>
    </source>
</reference>
<proteinExistence type="predicted"/>
<keyword evidence="1" id="KW-0472">Membrane</keyword>
<accession>A0A167QFH8</accession>
<sequence length="254" mass="28595">MNPTPATTTESHKATPDLSPIVIVLIVFAILAVIALFALAWLFCLRQNFKHKRRSTSPPSPTCHDLVFSSILQHPPKPFVPTATKKYNRTDQTTMFEDGYSYSSHQSNSRKPVATYDSTDPILMSLARQREEDRAGYYRSPSRFTAPYINSANSSNTSSFVPPSPGELLRDEEAATMHRMSISSYHVCCGSSSASFSKIYIEREKARKREREIKKHRQRSMGLNNTTQSVVNARSSADGQCFNMMKYVLAIVRT</sequence>
<dbReference type="EMBL" id="KV440972">
    <property type="protein sequence ID" value="OAD79620.1"/>
    <property type="molecule type" value="Genomic_DNA"/>
</dbReference>
<feature type="transmembrane region" description="Helical" evidence="1">
    <location>
        <begin position="20"/>
        <end position="45"/>
    </location>
</feature>
<dbReference type="VEuPathDB" id="FungiDB:PHYBLDRAFT_58666"/>
<gene>
    <name evidence="2" type="ORF">PHYBLDRAFT_58666</name>
</gene>
<evidence type="ECO:0000256" key="1">
    <source>
        <dbReference type="SAM" id="Phobius"/>
    </source>
</evidence>